<evidence type="ECO:0000313" key="6">
    <source>
        <dbReference type="Proteomes" id="UP000317835"/>
    </source>
</evidence>
<gene>
    <name evidence="5" type="primary">tlpA_1</name>
    <name evidence="5" type="ORF">ElP_10730</name>
</gene>
<dbReference type="PROSITE" id="PS00194">
    <property type="entry name" value="THIOREDOXIN_1"/>
    <property type="match status" value="1"/>
</dbReference>
<protein>
    <submittedName>
        <fullName evidence="5">Thiol:disulfide interchange protein TlpA</fullName>
    </submittedName>
</protein>
<feature type="chain" id="PRO_5021756230" evidence="3">
    <location>
        <begin position="21"/>
        <end position="462"/>
    </location>
</feature>
<name>A0A518GXC6_9BACT</name>
<keyword evidence="6" id="KW-1185">Reference proteome</keyword>
<dbReference type="InterPro" id="IPR036249">
    <property type="entry name" value="Thioredoxin-like_sf"/>
</dbReference>
<feature type="signal peptide" evidence="3">
    <location>
        <begin position="1"/>
        <end position="20"/>
    </location>
</feature>
<accession>A0A518GXC6</accession>
<keyword evidence="3" id="KW-0732">Signal</keyword>
<dbReference type="OrthoDB" id="261881at2"/>
<dbReference type="PROSITE" id="PS51352">
    <property type="entry name" value="THIOREDOXIN_2"/>
    <property type="match status" value="1"/>
</dbReference>
<sequence length="462" mass="49358" precursor="true">MRRSSASVSALVAALAIAPAAESRQGPNLDPGHTLLARVAEAYKALPGYVDEGSVRLSFLVAGDDKTQVVPRPFAFARPDRLAISSEPASFHLDGDRQVSAIAGRYLVSDPPESLSDETLARDPAASYIFGGLPGIPSMTLFRLLTSEDPYQAILQGVERLEREPERAVDGIECRSLRIVPFSGPVVRLLIDPQTFLVRRIEIVPAPGELPDDIQIKEISWSPGTIISDVPPDSRFTYAAPEDAREVESLAALMAGPDGEEPGAGLLGRPAPQFSLELLAEDDQVERISNTDLEGNVVLIDVWATWCVPCQPELRAIDQLLDRYASGSGPAADRLRVISLNIDSPPRPDEEPPAETEEDGESPGDAAVDPVAEIRSRVEEHLTSAGLSLDRPPIGRVAIDPGGEATEALDIQAIPMLVLIDPEGIVRAVHVGAPARVVRELASKIDALLATPQGNGPGRSDE</sequence>
<dbReference type="SUPFAM" id="SSF52833">
    <property type="entry name" value="Thioredoxin-like"/>
    <property type="match status" value="1"/>
</dbReference>
<dbReference type="InterPro" id="IPR013766">
    <property type="entry name" value="Thioredoxin_domain"/>
</dbReference>
<proteinExistence type="predicted"/>
<dbReference type="RefSeq" id="WP_145267625.1">
    <property type="nucleotide sequence ID" value="NZ_CP036426.1"/>
</dbReference>
<evidence type="ECO:0000259" key="4">
    <source>
        <dbReference type="PROSITE" id="PS51352"/>
    </source>
</evidence>
<dbReference type="Proteomes" id="UP000317835">
    <property type="component" value="Chromosome"/>
</dbReference>
<dbReference type="InterPro" id="IPR050553">
    <property type="entry name" value="Thioredoxin_ResA/DsbE_sf"/>
</dbReference>
<evidence type="ECO:0000256" key="1">
    <source>
        <dbReference type="ARBA" id="ARBA00023284"/>
    </source>
</evidence>
<organism evidence="5 6">
    <name type="scientific">Tautonia plasticadhaerens</name>
    <dbReference type="NCBI Taxonomy" id="2527974"/>
    <lineage>
        <taxon>Bacteria</taxon>
        <taxon>Pseudomonadati</taxon>
        <taxon>Planctomycetota</taxon>
        <taxon>Planctomycetia</taxon>
        <taxon>Isosphaerales</taxon>
        <taxon>Isosphaeraceae</taxon>
        <taxon>Tautonia</taxon>
    </lineage>
</organism>
<dbReference type="AlphaFoldDB" id="A0A518GXC6"/>
<keyword evidence="1" id="KW-0676">Redox-active center</keyword>
<dbReference type="Gene3D" id="3.40.30.10">
    <property type="entry name" value="Glutaredoxin"/>
    <property type="match status" value="1"/>
</dbReference>
<dbReference type="KEGG" id="tpla:ElP_10730"/>
<feature type="domain" description="Thioredoxin" evidence="4">
    <location>
        <begin position="265"/>
        <end position="450"/>
    </location>
</feature>
<dbReference type="Pfam" id="PF00578">
    <property type="entry name" value="AhpC-TSA"/>
    <property type="match status" value="1"/>
</dbReference>
<feature type="region of interest" description="Disordered" evidence="2">
    <location>
        <begin position="339"/>
        <end position="367"/>
    </location>
</feature>
<dbReference type="CDD" id="cd02966">
    <property type="entry name" value="TlpA_like_family"/>
    <property type="match status" value="1"/>
</dbReference>
<evidence type="ECO:0000256" key="2">
    <source>
        <dbReference type="SAM" id="MobiDB-lite"/>
    </source>
</evidence>
<reference evidence="5 6" key="1">
    <citation type="submission" date="2019-02" db="EMBL/GenBank/DDBJ databases">
        <title>Deep-cultivation of Planctomycetes and their phenomic and genomic characterization uncovers novel biology.</title>
        <authorList>
            <person name="Wiegand S."/>
            <person name="Jogler M."/>
            <person name="Boedeker C."/>
            <person name="Pinto D."/>
            <person name="Vollmers J."/>
            <person name="Rivas-Marin E."/>
            <person name="Kohn T."/>
            <person name="Peeters S.H."/>
            <person name="Heuer A."/>
            <person name="Rast P."/>
            <person name="Oberbeckmann S."/>
            <person name="Bunk B."/>
            <person name="Jeske O."/>
            <person name="Meyerdierks A."/>
            <person name="Storesund J.E."/>
            <person name="Kallscheuer N."/>
            <person name="Luecker S."/>
            <person name="Lage O.M."/>
            <person name="Pohl T."/>
            <person name="Merkel B.J."/>
            <person name="Hornburger P."/>
            <person name="Mueller R.-W."/>
            <person name="Bruemmer F."/>
            <person name="Labrenz M."/>
            <person name="Spormann A.M."/>
            <person name="Op den Camp H."/>
            <person name="Overmann J."/>
            <person name="Amann R."/>
            <person name="Jetten M.S.M."/>
            <person name="Mascher T."/>
            <person name="Medema M.H."/>
            <person name="Devos D.P."/>
            <person name="Kaster A.-K."/>
            <person name="Ovreas L."/>
            <person name="Rohde M."/>
            <person name="Galperin M.Y."/>
            <person name="Jogler C."/>
        </authorList>
    </citation>
    <scope>NUCLEOTIDE SEQUENCE [LARGE SCALE GENOMIC DNA]</scope>
    <source>
        <strain evidence="5 6">ElP</strain>
    </source>
</reference>
<evidence type="ECO:0000313" key="5">
    <source>
        <dbReference type="EMBL" id="QDV33231.1"/>
    </source>
</evidence>
<dbReference type="InterPro" id="IPR000866">
    <property type="entry name" value="AhpC/TSA"/>
</dbReference>
<feature type="compositionally biased region" description="Acidic residues" evidence="2">
    <location>
        <begin position="351"/>
        <end position="362"/>
    </location>
</feature>
<dbReference type="PANTHER" id="PTHR42852">
    <property type="entry name" value="THIOL:DISULFIDE INTERCHANGE PROTEIN DSBE"/>
    <property type="match status" value="1"/>
</dbReference>
<evidence type="ECO:0000256" key="3">
    <source>
        <dbReference type="SAM" id="SignalP"/>
    </source>
</evidence>
<dbReference type="InterPro" id="IPR017937">
    <property type="entry name" value="Thioredoxin_CS"/>
</dbReference>
<dbReference type="EMBL" id="CP036426">
    <property type="protein sequence ID" value="QDV33231.1"/>
    <property type="molecule type" value="Genomic_DNA"/>
</dbReference>
<dbReference type="GO" id="GO:0016491">
    <property type="term" value="F:oxidoreductase activity"/>
    <property type="evidence" value="ECO:0007669"/>
    <property type="project" value="InterPro"/>
</dbReference>
<dbReference type="GO" id="GO:0016209">
    <property type="term" value="F:antioxidant activity"/>
    <property type="evidence" value="ECO:0007669"/>
    <property type="project" value="InterPro"/>
</dbReference>
<dbReference type="PANTHER" id="PTHR42852:SF17">
    <property type="entry name" value="THIOREDOXIN-LIKE PROTEIN HI_1115"/>
    <property type="match status" value="1"/>
</dbReference>